<accession>A0A3Q3JAU1</accession>
<evidence type="ECO:0000313" key="1">
    <source>
        <dbReference type="Ensembl" id="ENSMALP00000016018.1"/>
    </source>
</evidence>
<sequence>MRTITSASGQVETVTVRRSESADARGINSLICPSTQAVFGTVDVIHVL</sequence>
<evidence type="ECO:0000313" key="2">
    <source>
        <dbReference type="Proteomes" id="UP000261600"/>
    </source>
</evidence>
<dbReference type="Proteomes" id="UP000261600">
    <property type="component" value="Unplaced"/>
</dbReference>
<reference evidence="1" key="1">
    <citation type="submission" date="2025-08" db="UniProtKB">
        <authorList>
            <consortium name="Ensembl"/>
        </authorList>
    </citation>
    <scope>IDENTIFICATION</scope>
</reference>
<protein>
    <submittedName>
        <fullName evidence="1">Uncharacterized protein</fullName>
    </submittedName>
</protein>
<reference evidence="1" key="2">
    <citation type="submission" date="2025-09" db="UniProtKB">
        <authorList>
            <consortium name="Ensembl"/>
        </authorList>
    </citation>
    <scope>IDENTIFICATION</scope>
</reference>
<name>A0A3Q3JAU1_MONAL</name>
<dbReference type="Ensembl" id="ENSMALT00000016341.1">
    <property type="protein sequence ID" value="ENSMALP00000016018.1"/>
    <property type="gene ID" value="ENSMALG00000011245.1"/>
</dbReference>
<keyword evidence="2" id="KW-1185">Reference proteome</keyword>
<proteinExistence type="predicted"/>
<dbReference type="STRING" id="43700.ENSMALP00000016018"/>
<dbReference type="AlphaFoldDB" id="A0A3Q3JAU1"/>
<organism evidence="1 2">
    <name type="scientific">Monopterus albus</name>
    <name type="common">Swamp eel</name>
    <dbReference type="NCBI Taxonomy" id="43700"/>
    <lineage>
        <taxon>Eukaryota</taxon>
        <taxon>Metazoa</taxon>
        <taxon>Chordata</taxon>
        <taxon>Craniata</taxon>
        <taxon>Vertebrata</taxon>
        <taxon>Euteleostomi</taxon>
        <taxon>Actinopterygii</taxon>
        <taxon>Neopterygii</taxon>
        <taxon>Teleostei</taxon>
        <taxon>Neoteleostei</taxon>
        <taxon>Acanthomorphata</taxon>
        <taxon>Anabantaria</taxon>
        <taxon>Synbranchiformes</taxon>
        <taxon>Synbranchidae</taxon>
        <taxon>Monopterus</taxon>
    </lineage>
</organism>